<dbReference type="InterPro" id="IPR036890">
    <property type="entry name" value="HATPase_C_sf"/>
</dbReference>
<gene>
    <name evidence="8" type="ORF">JoomaDRAFT_0672</name>
</gene>
<keyword evidence="2" id="KW-0418">Kinase</keyword>
<keyword evidence="6" id="KW-0472">Membrane</keyword>
<evidence type="ECO:0000313" key="9">
    <source>
        <dbReference type="Proteomes" id="UP000004690"/>
    </source>
</evidence>
<dbReference type="AlphaFoldDB" id="I3C268"/>
<proteinExistence type="predicted"/>
<evidence type="ECO:0008006" key="10">
    <source>
        <dbReference type="Google" id="ProtNLM"/>
    </source>
</evidence>
<keyword evidence="9" id="KW-1185">Reference proteome</keyword>
<evidence type="ECO:0000256" key="1">
    <source>
        <dbReference type="ARBA" id="ARBA00022679"/>
    </source>
</evidence>
<dbReference type="Gene3D" id="3.30.565.10">
    <property type="entry name" value="Histidine kinase-like ATPase, C-terminal domain"/>
    <property type="match status" value="1"/>
</dbReference>
<accession>I3C268</accession>
<dbReference type="STRING" id="926559.JoomaDRAFT_0672"/>
<evidence type="ECO:0000256" key="7">
    <source>
        <dbReference type="SAM" id="SignalP"/>
    </source>
</evidence>
<feature type="compositionally biased region" description="Basic and acidic residues" evidence="5">
    <location>
        <begin position="676"/>
        <end position="685"/>
    </location>
</feature>
<evidence type="ECO:0000256" key="4">
    <source>
        <dbReference type="SAM" id="Coils"/>
    </source>
</evidence>
<evidence type="ECO:0000256" key="3">
    <source>
        <dbReference type="ARBA" id="ARBA00023012"/>
    </source>
</evidence>
<name>I3C268_9FLAO</name>
<sequence>MLKKFLLFFLFIYAPYCIAQYSVSNAFYNAVDDTLKPANRENIKLMELLRMIDHNSLFYPEFNSEKDSLIEVIKKNTSPLAIEDKIDAYFMLMLYNFNHNHRDSTQTLKYGDSLKMLIQNKQEGHFYQLYTQNAIEAIHHLNANRYGKAIEILNLTIEDANKIEHPEYLANAYSALSFAYYQTFQFNESLKYYHKTDSIAALYSTKQFREHIKVVAKDKEVEEPILKYIDIKNAEMLTAAEKRLKENKIYYQKNKNDWNYIYFLRAAYIAYLKNDVEKANELFNKIDIERLSNNTYLTSVYPVKTMKALLQVHNGAVDEAYNFYNNTEAYKPVEHLYKELLIEALYKAFLKKGDLEKVEFLHKQTDNNTITQNIYKYQGLVAVAEAEHLTHVKELKILDLENQIQEDKNQDIILYATSTILILLLLGIVIIRAKENQIKRLIDEETYNNRIRLLEESLEEVDRKMKDNRKDIGEQLHNEYLGNLLALKYLVSDYHDKAKIQKNKDKLNVIIEELDMLYQESRNFSHQLIHGKDENVSLNIVDYLDSLQSRFEEVGLLKIHLLLNDDTKDKLLNILNKDQQQVIFQLLKETISNTIKHANTQNLSIAIRFTDSTCAIVLENDGIKNTIKKPSKGVSLMSLRQRFQKINGTIDFSLSANGFRTEASFPLQNNSKPAKSKLEKHQKEN</sequence>
<keyword evidence="4" id="KW-0175">Coiled coil</keyword>
<dbReference type="PANTHER" id="PTHR24421:SF58">
    <property type="entry name" value="SIGNAL TRANSDUCTION HISTIDINE-PROTEIN KINASE_PHOSPHATASE UHPB"/>
    <property type="match status" value="1"/>
</dbReference>
<dbReference type="PANTHER" id="PTHR24421">
    <property type="entry name" value="NITRATE/NITRITE SENSOR PROTEIN NARX-RELATED"/>
    <property type="match status" value="1"/>
</dbReference>
<dbReference type="OrthoDB" id="9778366at2"/>
<keyword evidence="3" id="KW-0902">Two-component regulatory system</keyword>
<feature type="region of interest" description="Disordered" evidence="5">
    <location>
        <begin position="665"/>
        <end position="685"/>
    </location>
</feature>
<keyword evidence="7" id="KW-0732">Signal</keyword>
<feature type="coiled-coil region" evidence="4">
    <location>
        <begin position="444"/>
        <end position="471"/>
    </location>
</feature>
<keyword evidence="6" id="KW-0812">Transmembrane</keyword>
<feature type="signal peptide" evidence="7">
    <location>
        <begin position="1"/>
        <end position="19"/>
    </location>
</feature>
<evidence type="ECO:0000256" key="2">
    <source>
        <dbReference type="ARBA" id="ARBA00022777"/>
    </source>
</evidence>
<dbReference type="Proteomes" id="UP000004690">
    <property type="component" value="Unassembled WGS sequence"/>
</dbReference>
<keyword evidence="6" id="KW-1133">Transmembrane helix</keyword>
<keyword evidence="1" id="KW-0808">Transferase</keyword>
<evidence type="ECO:0000256" key="6">
    <source>
        <dbReference type="SAM" id="Phobius"/>
    </source>
</evidence>
<dbReference type="HOGENOM" id="CLU_401583_0_0_10"/>
<evidence type="ECO:0000313" key="8">
    <source>
        <dbReference type="EMBL" id="EIJ37711.1"/>
    </source>
</evidence>
<feature type="chain" id="PRO_5003668705" description="Signal transduction histidine kinase" evidence="7">
    <location>
        <begin position="20"/>
        <end position="685"/>
    </location>
</feature>
<reference evidence="8 9" key="1">
    <citation type="submission" date="2012-02" db="EMBL/GenBank/DDBJ databases">
        <title>Improved High-Quality Draft genome of Joostella marina DSM 19592.</title>
        <authorList>
            <consortium name="US DOE Joint Genome Institute (JGI-PGF)"/>
            <person name="Lucas S."/>
            <person name="Copeland A."/>
            <person name="Lapidus A."/>
            <person name="Bruce D."/>
            <person name="Goodwin L."/>
            <person name="Pitluck S."/>
            <person name="Peters L."/>
            <person name="Chertkov O."/>
            <person name="Ovchinnikova G."/>
            <person name="Kyrpides N."/>
            <person name="Mavromatis K."/>
            <person name="Detter J.C."/>
            <person name="Han C."/>
            <person name="Land M."/>
            <person name="Hauser L."/>
            <person name="Markowitz V."/>
            <person name="Cheng J.-F."/>
            <person name="Hugenholtz P."/>
            <person name="Woyke T."/>
            <person name="Wu D."/>
            <person name="Tindall B."/>
            <person name="Brambilla E."/>
            <person name="Klenk H.-P."/>
            <person name="Eisen J.A."/>
        </authorList>
    </citation>
    <scope>NUCLEOTIDE SEQUENCE [LARGE SCALE GENOMIC DNA]</scope>
    <source>
        <strain evidence="8 9">DSM 19592</strain>
    </source>
</reference>
<dbReference type="EMBL" id="JH651379">
    <property type="protein sequence ID" value="EIJ37711.1"/>
    <property type="molecule type" value="Genomic_DNA"/>
</dbReference>
<dbReference type="GO" id="GO:0000160">
    <property type="term" value="P:phosphorelay signal transduction system"/>
    <property type="evidence" value="ECO:0007669"/>
    <property type="project" value="UniProtKB-KW"/>
</dbReference>
<organism evidence="8 9">
    <name type="scientific">Galbibacter orientalis DSM 19592</name>
    <dbReference type="NCBI Taxonomy" id="926559"/>
    <lineage>
        <taxon>Bacteria</taxon>
        <taxon>Pseudomonadati</taxon>
        <taxon>Bacteroidota</taxon>
        <taxon>Flavobacteriia</taxon>
        <taxon>Flavobacteriales</taxon>
        <taxon>Flavobacteriaceae</taxon>
        <taxon>Galbibacter</taxon>
    </lineage>
</organism>
<evidence type="ECO:0000256" key="5">
    <source>
        <dbReference type="SAM" id="MobiDB-lite"/>
    </source>
</evidence>
<dbReference type="InterPro" id="IPR050482">
    <property type="entry name" value="Sensor_HK_TwoCompSys"/>
</dbReference>
<dbReference type="eggNOG" id="COG4585">
    <property type="taxonomic scope" value="Bacteria"/>
</dbReference>
<dbReference type="GO" id="GO:0016301">
    <property type="term" value="F:kinase activity"/>
    <property type="evidence" value="ECO:0007669"/>
    <property type="project" value="UniProtKB-KW"/>
</dbReference>
<protein>
    <recommendedName>
        <fullName evidence="10">Signal transduction histidine kinase</fullName>
    </recommendedName>
</protein>
<feature type="transmembrane region" description="Helical" evidence="6">
    <location>
        <begin position="412"/>
        <end position="431"/>
    </location>
</feature>
<dbReference type="RefSeq" id="WP_008610738.1">
    <property type="nucleotide sequence ID" value="NZ_JH651379.1"/>
</dbReference>